<dbReference type="AlphaFoldDB" id="A0A0E9X1N2"/>
<organism evidence="1">
    <name type="scientific">Anguilla anguilla</name>
    <name type="common">European freshwater eel</name>
    <name type="synonym">Muraena anguilla</name>
    <dbReference type="NCBI Taxonomy" id="7936"/>
    <lineage>
        <taxon>Eukaryota</taxon>
        <taxon>Metazoa</taxon>
        <taxon>Chordata</taxon>
        <taxon>Craniata</taxon>
        <taxon>Vertebrata</taxon>
        <taxon>Euteleostomi</taxon>
        <taxon>Actinopterygii</taxon>
        <taxon>Neopterygii</taxon>
        <taxon>Teleostei</taxon>
        <taxon>Anguilliformes</taxon>
        <taxon>Anguillidae</taxon>
        <taxon>Anguilla</taxon>
    </lineage>
</organism>
<sequence>MTVITAIASPSIQYPVHNSFHFAPRYILAPPRKKNATILCLARCYFKNCFLNSVFHRSRVSERIWFSLRYCSTGMLSHVPSELRELPFAWVFFRFTKEGGSLDLHPTNGREHRQQVCLHEIIKVCKKGNVTSGNPLAGVCVCVCVCLKKSP</sequence>
<reference evidence="1" key="2">
    <citation type="journal article" date="2015" name="Fish Shellfish Immunol.">
        <title>Early steps in the European eel (Anguilla anguilla)-Vibrio vulnificus interaction in the gills: Role of the RtxA13 toxin.</title>
        <authorList>
            <person name="Callol A."/>
            <person name="Pajuelo D."/>
            <person name="Ebbesson L."/>
            <person name="Teles M."/>
            <person name="MacKenzie S."/>
            <person name="Amaro C."/>
        </authorList>
    </citation>
    <scope>NUCLEOTIDE SEQUENCE</scope>
</reference>
<proteinExistence type="predicted"/>
<reference evidence="1" key="1">
    <citation type="submission" date="2014-11" db="EMBL/GenBank/DDBJ databases">
        <authorList>
            <person name="Amaro Gonzalez C."/>
        </authorList>
    </citation>
    <scope>NUCLEOTIDE SEQUENCE</scope>
</reference>
<accession>A0A0E9X1N2</accession>
<protein>
    <submittedName>
        <fullName evidence="1">Uncharacterized protein</fullName>
    </submittedName>
</protein>
<dbReference type="EMBL" id="GBXM01011930">
    <property type="protein sequence ID" value="JAH96647.1"/>
    <property type="molecule type" value="Transcribed_RNA"/>
</dbReference>
<evidence type="ECO:0000313" key="1">
    <source>
        <dbReference type="EMBL" id="JAH96647.1"/>
    </source>
</evidence>
<name>A0A0E9X1N2_ANGAN</name>